<dbReference type="Proteomes" id="UP000605846">
    <property type="component" value="Unassembled WGS sequence"/>
</dbReference>
<keyword evidence="1" id="KW-0175">Coiled coil</keyword>
<organism evidence="3 4">
    <name type="scientific">Apophysomyces ossiformis</name>
    <dbReference type="NCBI Taxonomy" id="679940"/>
    <lineage>
        <taxon>Eukaryota</taxon>
        <taxon>Fungi</taxon>
        <taxon>Fungi incertae sedis</taxon>
        <taxon>Mucoromycota</taxon>
        <taxon>Mucoromycotina</taxon>
        <taxon>Mucoromycetes</taxon>
        <taxon>Mucorales</taxon>
        <taxon>Mucorineae</taxon>
        <taxon>Mucoraceae</taxon>
        <taxon>Apophysomyces</taxon>
    </lineage>
</organism>
<keyword evidence="4" id="KW-1185">Reference proteome</keyword>
<proteinExistence type="predicted"/>
<evidence type="ECO:0000313" key="4">
    <source>
        <dbReference type="Proteomes" id="UP000605846"/>
    </source>
</evidence>
<gene>
    <name evidence="3" type="ORF">EC973_004131</name>
</gene>
<evidence type="ECO:0000256" key="1">
    <source>
        <dbReference type="SAM" id="Coils"/>
    </source>
</evidence>
<accession>A0A8H7BLM2</accession>
<comment type="caution">
    <text evidence="3">The sequence shown here is derived from an EMBL/GenBank/DDBJ whole genome shotgun (WGS) entry which is preliminary data.</text>
</comment>
<feature type="region of interest" description="Disordered" evidence="2">
    <location>
        <begin position="121"/>
        <end position="145"/>
    </location>
</feature>
<evidence type="ECO:0000313" key="3">
    <source>
        <dbReference type="EMBL" id="KAF7721779.1"/>
    </source>
</evidence>
<dbReference type="OrthoDB" id="2278021at2759"/>
<evidence type="ECO:0000256" key="2">
    <source>
        <dbReference type="SAM" id="MobiDB-lite"/>
    </source>
</evidence>
<reference evidence="3" key="1">
    <citation type="submission" date="2020-01" db="EMBL/GenBank/DDBJ databases">
        <title>Genome Sequencing of Three Apophysomyces-Like Fungal Strains Confirms a Novel Fungal Genus in the Mucoromycota with divergent Burkholderia-like Endosymbiotic Bacteria.</title>
        <authorList>
            <person name="Stajich J.E."/>
            <person name="Macias A.M."/>
            <person name="Carter-House D."/>
            <person name="Lovett B."/>
            <person name="Kasson L.R."/>
            <person name="Berry K."/>
            <person name="Grigoriev I."/>
            <person name="Chang Y."/>
            <person name="Spatafora J."/>
            <person name="Kasson M.T."/>
        </authorList>
    </citation>
    <scope>NUCLEOTIDE SEQUENCE</scope>
    <source>
        <strain evidence="3">NRRL A-21654</strain>
    </source>
</reference>
<dbReference type="PANTHER" id="PTHR33324:SF2">
    <property type="entry name" value="MYB_SANT-LIKE DNA-BINDING DOMAIN-CONTAINING PROTEIN"/>
    <property type="match status" value="1"/>
</dbReference>
<feature type="coiled-coil region" evidence="1">
    <location>
        <begin position="181"/>
        <end position="208"/>
    </location>
</feature>
<dbReference type="EMBL" id="JABAYA010000235">
    <property type="protein sequence ID" value="KAF7721779.1"/>
    <property type="molecule type" value="Genomic_DNA"/>
</dbReference>
<dbReference type="AlphaFoldDB" id="A0A8H7BLM2"/>
<protein>
    <submittedName>
        <fullName evidence="3">Uncharacterized protein</fullName>
    </submittedName>
</protein>
<dbReference type="PANTHER" id="PTHR33324">
    <property type="entry name" value="EXPRESSED PROTEIN"/>
    <property type="match status" value="1"/>
</dbReference>
<sequence length="245" mass="28005">MKQEGITCRKEADIRRKISTIQMQFSTAAYWLSNTVIGVITDRRNLGGAEDDVQNYIKGLSIKRHIDLSEYKGEIVKPCNQYYQLESFFGDRPVNRALFSNVTDGDDSSVAVDLLGNVNGSTDNTDNLHDEDPTESSVRALDSRRKKTFNRGKKRATFQESMLNLWHEEHKQSADIAFKRAKFLEGKLEIERRKVDASERKAEAKQMKAKPIQVEAKVKAMKELTELGFTKEDAFDRIQQMFGCL</sequence>
<name>A0A8H7BLM2_9FUNG</name>